<evidence type="ECO:0000313" key="4">
    <source>
        <dbReference type="EMBL" id="MFD1186653.1"/>
    </source>
</evidence>
<proteinExistence type="predicted"/>
<gene>
    <name evidence="4" type="ORF">ACFQ2O_10590</name>
</gene>
<dbReference type="EC" id="3.-.-.-" evidence="4"/>
<organism evidence="4 5">
    <name type="scientific">Pontibacter rugosus</name>
    <dbReference type="NCBI Taxonomy" id="1745966"/>
    <lineage>
        <taxon>Bacteria</taxon>
        <taxon>Pseudomonadati</taxon>
        <taxon>Bacteroidota</taxon>
        <taxon>Cytophagia</taxon>
        <taxon>Cytophagales</taxon>
        <taxon>Hymenobacteraceae</taxon>
        <taxon>Pontibacter</taxon>
    </lineage>
</organism>
<dbReference type="InterPro" id="IPR002509">
    <property type="entry name" value="NODB_dom"/>
</dbReference>
<dbReference type="GO" id="GO:0016787">
    <property type="term" value="F:hydrolase activity"/>
    <property type="evidence" value="ECO:0007669"/>
    <property type="project" value="UniProtKB-KW"/>
</dbReference>
<dbReference type="PANTHER" id="PTHR10587">
    <property type="entry name" value="GLYCOSYL TRANSFERASE-RELATED"/>
    <property type="match status" value="1"/>
</dbReference>
<evidence type="ECO:0000313" key="5">
    <source>
        <dbReference type="Proteomes" id="UP001597094"/>
    </source>
</evidence>
<dbReference type="InterPro" id="IPR011330">
    <property type="entry name" value="Glyco_hydro/deAcase_b/a-brl"/>
</dbReference>
<dbReference type="Pfam" id="PF01522">
    <property type="entry name" value="Polysacc_deac_1"/>
    <property type="match status" value="1"/>
</dbReference>
<accession>A0ABW3SPX9</accession>
<keyword evidence="5" id="KW-1185">Reference proteome</keyword>
<name>A0ABW3SPX9_9BACT</name>
<dbReference type="RefSeq" id="WP_377527065.1">
    <property type="nucleotide sequence ID" value="NZ_JBHTLD010000083.1"/>
</dbReference>
<dbReference type="EMBL" id="JBHTLD010000083">
    <property type="protein sequence ID" value="MFD1186653.1"/>
    <property type="molecule type" value="Genomic_DNA"/>
</dbReference>
<keyword evidence="2 4" id="KW-0378">Hydrolase</keyword>
<dbReference type="Gene3D" id="3.20.20.370">
    <property type="entry name" value="Glycoside hydrolase/deacetylase"/>
    <property type="match status" value="1"/>
</dbReference>
<evidence type="ECO:0000256" key="2">
    <source>
        <dbReference type="ARBA" id="ARBA00022801"/>
    </source>
</evidence>
<dbReference type="Proteomes" id="UP001597094">
    <property type="component" value="Unassembled WGS sequence"/>
</dbReference>
<dbReference type="CDD" id="cd10917">
    <property type="entry name" value="CE4_NodB_like_6s_7s"/>
    <property type="match status" value="1"/>
</dbReference>
<protein>
    <submittedName>
        <fullName evidence="4">Polysaccharide deacetylase family protein</fullName>
        <ecNumber evidence="4">3.-.-.-</ecNumber>
    </submittedName>
</protein>
<reference evidence="5" key="1">
    <citation type="journal article" date="2019" name="Int. J. Syst. Evol. Microbiol.">
        <title>The Global Catalogue of Microorganisms (GCM) 10K type strain sequencing project: providing services to taxonomists for standard genome sequencing and annotation.</title>
        <authorList>
            <consortium name="The Broad Institute Genomics Platform"/>
            <consortium name="The Broad Institute Genome Sequencing Center for Infectious Disease"/>
            <person name="Wu L."/>
            <person name="Ma J."/>
        </authorList>
    </citation>
    <scope>NUCLEOTIDE SEQUENCE [LARGE SCALE GENOMIC DNA]</scope>
    <source>
        <strain evidence="5">JCM 31319</strain>
    </source>
</reference>
<keyword evidence="1" id="KW-0479">Metal-binding</keyword>
<comment type="caution">
    <text evidence="4">The sequence shown here is derived from an EMBL/GenBank/DDBJ whole genome shotgun (WGS) entry which is preliminary data.</text>
</comment>
<evidence type="ECO:0000256" key="1">
    <source>
        <dbReference type="ARBA" id="ARBA00022723"/>
    </source>
</evidence>
<evidence type="ECO:0000259" key="3">
    <source>
        <dbReference type="PROSITE" id="PS51677"/>
    </source>
</evidence>
<dbReference type="SUPFAM" id="SSF88713">
    <property type="entry name" value="Glycoside hydrolase/deacetylase"/>
    <property type="match status" value="1"/>
</dbReference>
<sequence length="209" mass="24557">MLRFYKTPWLLKKLLPNYTWHREVKGKQLFLTFDDGPIPEVTPWVLEQLSKYEAKATFFCVGENISTNTSIARQIVEQGHLLANHTYNHLKGWKTPLEVYLGNTAQCQQEVERLQQTEKKLFRPPYGRITKEQGKQLNPSYEIIMWDVLTNDYDQSLSPEKCLQKSIKYTQSGSIIVFHDSLKAKRNMMYVLPRFLEHFSSLGYTFETL</sequence>
<dbReference type="InterPro" id="IPR050248">
    <property type="entry name" value="Polysacc_deacetylase_ArnD"/>
</dbReference>
<feature type="domain" description="NodB homology" evidence="3">
    <location>
        <begin position="27"/>
        <end position="207"/>
    </location>
</feature>
<dbReference type="PROSITE" id="PS51677">
    <property type="entry name" value="NODB"/>
    <property type="match status" value="1"/>
</dbReference>
<dbReference type="PANTHER" id="PTHR10587:SF133">
    <property type="entry name" value="CHITIN DEACETYLASE 1-RELATED"/>
    <property type="match status" value="1"/>
</dbReference>